<evidence type="ECO:0000256" key="2">
    <source>
        <dbReference type="ARBA" id="ARBA00022963"/>
    </source>
</evidence>
<feature type="region of interest" description="Disordered" evidence="3">
    <location>
        <begin position="624"/>
        <end position="644"/>
    </location>
</feature>
<evidence type="ECO:0000259" key="4">
    <source>
        <dbReference type="Pfam" id="PF05057"/>
    </source>
</evidence>
<feature type="domain" description="DUF676" evidence="4">
    <location>
        <begin position="283"/>
        <end position="391"/>
    </location>
</feature>
<feature type="compositionally biased region" description="Basic and acidic residues" evidence="3">
    <location>
        <begin position="826"/>
        <end position="840"/>
    </location>
</feature>
<dbReference type="AlphaFoldDB" id="A0A383V0C4"/>
<dbReference type="SUPFAM" id="SSF53474">
    <property type="entry name" value="alpha/beta-Hydrolases"/>
    <property type="match status" value="1"/>
</dbReference>
<feature type="region of interest" description="Disordered" evidence="3">
    <location>
        <begin position="964"/>
        <end position="999"/>
    </location>
</feature>
<keyword evidence="2" id="KW-0443">Lipid metabolism</keyword>
<dbReference type="Gene3D" id="3.40.50.1820">
    <property type="entry name" value="alpha/beta hydrolase"/>
    <property type="match status" value="1"/>
</dbReference>
<dbReference type="InterPro" id="IPR044294">
    <property type="entry name" value="Lipase-like"/>
</dbReference>
<dbReference type="InterPro" id="IPR029058">
    <property type="entry name" value="AB_hydrolase_fold"/>
</dbReference>
<dbReference type="VEuPathDB" id="FungiDB:BLGHR1_16086"/>
<feature type="compositionally biased region" description="Polar residues" evidence="3">
    <location>
        <begin position="984"/>
        <end position="999"/>
    </location>
</feature>
<protein>
    <recommendedName>
        <fullName evidence="4">DUF676 domain-containing protein</fullName>
    </recommendedName>
</protein>
<dbReference type="GO" id="GO:0016042">
    <property type="term" value="P:lipid catabolic process"/>
    <property type="evidence" value="ECO:0007669"/>
    <property type="project" value="UniProtKB-KW"/>
</dbReference>
<evidence type="ECO:0000313" key="6">
    <source>
        <dbReference type="Proteomes" id="UP000275772"/>
    </source>
</evidence>
<sequence>MDNPISKANAQAALHQNLQKPTAMLLYHHAGSLKIGQVMRYTITYTPVLDRIMAPPALHLRIKNCCTIALRAGFMRGPYNISVAAYPATYRPNEDFNDADRLGMPEFEPNVRAGGAWDCLLMVPEEIRVPAIISTASLPKNAQNTTAGSVSWIVEIASQIIFSKSAAVNYDLLVGRDESCLSLNLSGEQLDISHPISGQVGAAQQSEPSLPRYLAQSHGIFAKSIKVVVEDTAQLWNKPSLPTYDDKLLNQNKQMLNFNGEDVKKKSISPSGIREKELPPLPQKKVHLVILTHGLHSNLGADMLFLKESIDATAKQAKLDAKERRKRARSANKNVSTEVREKEKLNSEISTESEDEEDVIVRGYGGNAARTEKGIKYLGKRLARYVLNMTYPDHPTPPISKNNPTKIPSHTTESENSNTNEATSMLYPGKKQRAYKFTSISFVAHSLGGLVQTYAVAYIQKHSPEFFNLIKPINFIALASPLLGLSNENPLYVKFALDFGLVGRTGQDLGLTWRTPTIARSSWDAIVSGISEATPKNYADNQLPVESKPLLQILPTGPAHTALKKFRSRTVYSNIVNDGIVPLRTSCLLFLDWQGLGKVEKTKRDNGLIGTVAEWGWAEITGSNFTSPNRKNRSNSNTSTSTLNDSIIPENSHFSFSSTSEYDKKVDQGLLSGFMKLFQPTRPSVKTNHNGYGTKPSKIYQRSQTRLVPDVISEDSVSISLESTTSPQPTNESKLSVQTHFAPPTTSFFESAGDLLKPPLPTNDYLLSCSTRPQTIVHDRVYHPSDIPLPEKPTSRMFQSCPFHSTSNVDDVAGDYRPQSSLSVRKSSDPKPEIPDKRGMQEVEGAGMRVEERIARAYHRDMPWRKVLVRLEPDAHNNMIVRRMFINAYGWPVIEHLCNSHFSDAARLAAETSATTAASACDVDFTVPAPEPQHAGWPKLTLATPMDGASNAARQGANDIVSPLSQRTSLTPEPRNEMPPTYSGMAQSKRTTQLVEFQR</sequence>
<accession>A0A383V0C4</accession>
<evidence type="ECO:0000313" key="5">
    <source>
        <dbReference type="EMBL" id="SZF05285.1"/>
    </source>
</evidence>
<dbReference type="Proteomes" id="UP000275772">
    <property type="component" value="Unassembled WGS sequence"/>
</dbReference>
<dbReference type="InterPro" id="IPR016445">
    <property type="entry name" value="Rog1_fam"/>
</dbReference>
<dbReference type="InterPro" id="IPR007751">
    <property type="entry name" value="DUF676_lipase-like"/>
</dbReference>
<dbReference type="EMBL" id="UNSH01000074">
    <property type="protein sequence ID" value="SZF05285.1"/>
    <property type="molecule type" value="Genomic_DNA"/>
</dbReference>
<dbReference type="PANTHER" id="PTHR12482:SF62">
    <property type="entry name" value="LIPASE ROG1-RELATED"/>
    <property type="match status" value="1"/>
</dbReference>
<feature type="domain" description="DUF676" evidence="4">
    <location>
        <begin position="437"/>
        <end position="585"/>
    </location>
</feature>
<dbReference type="PANTHER" id="PTHR12482">
    <property type="entry name" value="LIPASE ROG1-RELATED-RELATED"/>
    <property type="match status" value="1"/>
</dbReference>
<comment type="similarity">
    <text evidence="1">Belongs to the putative lipase ROG1 family.</text>
</comment>
<keyword evidence="2" id="KW-0442">Lipid degradation</keyword>
<dbReference type="PIRSF" id="PIRSF005412">
    <property type="entry name" value="UCP005412_abhydr"/>
    <property type="match status" value="1"/>
</dbReference>
<name>A0A383V0C4_BLUHO</name>
<feature type="region of interest" description="Disordered" evidence="3">
    <location>
        <begin position="394"/>
        <end position="422"/>
    </location>
</feature>
<dbReference type="GO" id="GO:0047372">
    <property type="term" value="F:monoacylglycerol lipase activity"/>
    <property type="evidence" value="ECO:0007669"/>
    <property type="project" value="TreeGrafter"/>
</dbReference>
<dbReference type="Pfam" id="PF05057">
    <property type="entry name" value="DUF676"/>
    <property type="match status" value="2"/>
</dbReference>
<gene>
    <name evidence="5" type="ORF">BLGHR1_16086</name>
</gene>
<proteinExistence type="inferred from homology"/>
<evidence type="ECO:0000256" key="1">
    <source>
        <dbReference type="ARBA" id="ARBA00007920"/>
    </source>
</evidence>
<organism evidence="5 6">
    <name type="scientific">Blumeria hordei</name>
    <name type="common">Barley powdery mildew</name>
    <name type="synonym">Blumeria graminis f. sp. hordei</name>
    <dbReference type="NCBI Taxonomy" id="2867405"/>
    <lineage>
        <taxon>Eukaryota</taxon>
        <taxon>Fungi</taxon>
        <taxon>Dikarya</taxon>
        <taxon>Ascomycota</taxon>
        <taxon>Pezizomycotina</taxon>
        <taxon>Leotiomycetes</taxon>
        <taxon>Erysiphales</taxon>
        <taxon>Erysiphaceae</taxon>
        <taxon>Blumeria</taxon>
    </lineage>
</organism>
<feature type="compositionally biased region" description="Polar residues" evidence="3">
    <location>
        <begin position="399"/>
        <end position="422"/>
    </location>
</feature>
<evidence type="ECO:0000256" key="3">
    <source>
        <dbReference type="SAM" id="MobiDB-lite"/>
    </source>
</evidence>
<reference evidence="5 6" key="1">
    <citation type="submission" date="2017-11" db="EMBL/GenBank/DDBJ databases">
        <authorList>
            <person name="Kracher B."/>
        </authorList>
    </citation>
    <scope>NUCLEOTIDE SEQUENCE [LARGE SCALE GENOMIC DNA]</scope>
    <source>
        <strain evidence="5 6">RACE1</strain>
    </source>
</reference>
<feature type="region of interest" description="Disordered" evidence="3">
    <location>
        <begin position="809"/>
        <end position="840"/>
    </location>
</feature>
<feature type="compositionally biased region" description="Low complexity" evidence="3">
    <location>
        <begin position="626"/>
        <end position="644"/>
    </location>
</feature>
<feature type="region of interest" description="Disordered" evidence="3">
    <location>
        <begin position="323"/>
        <end position="353"/>
    </location>
</feature>